<evidence type="ECO:0000313" key="11">
    <source>
        <dbReference type="Proteomes" id="UP000051330"/>
    </source>
</evidence>
<comment type="caution">
    <text evidence="10">The sequence shown here is derived from an EMBL/GenBank/DDBJ whole genome shotgun (WGS) entry which is preliminary data.</text>
</comment>
<name>A0A0R1N6E9_9LACO</name>
<dbReference type="InterPro" id="IPR043519">
    <property type="entry name" value="NT_sf"/>
</dbReference>
<dbReference type="Proteomes" id="UP000051330">
    <property type="component" value="Unassembled WGS sequence"/>
</dbReference>
<accession>A0A0R1N6E9</accession>
<dbReference type="EMBL" id="AZEC01000004">
    <property type="protein sequence ID" value="KRL13413.1"/>
    <property type="molecule type" value="Genomic_DNA"/>
</dbReference>
<evidence type="ECO:0000256" key="1">
    <source>
        <dbReference type="ARBA" id="ARBA00004976"/>
    </source>
</evidence>
<dbReference type="PATRIC" id="fig|1423792.3.peg.2283"/>
<dbReference type="PANTHER" id="PTHR47837:SF1">
    <property type="entry name" value="GTP PYROPHOSPHOKINASE YJBM"/>
    <property type="match status" value="1"/>
</dbReference>
<evidence type="ECO:0000256" key="5">
    <source>
        <dbReference type="ARBA" id="ARBA00022741"/>
    </source>
</evidence>
<keyword evidence="5" id="KW-0547">Nucleotide-binding</keyword>
<dbReference type="SMART" id="SM00954">
    <property type="entry name" value="RelA_SpoT"/>
    <property type="match status" value="1"/>
</dbReference>
<reference evidence="10 11" key="1">
    <citation type="journal article" date="2015" name="Genome Announc.">
        <title>Expanding the biotechnology potential of lactobacilli through comparative genomics of 213 strains and associated genera.</title>
        <authorList>
            <person name="Sun Z."/>
            <person name="Harris H.M."/>
            <person name="McCann A."/>
            <person name="Guo C."/>
            <person name="Argimon S."/>
            <person name="Zhang W."/>
            <person name="Yang X."/>
            <person name="Jeffery I.B."/>
            <person name="Cooney J.C."/>
            <person name="Kagawa T.F."/>
            <person name="Liu W."/>
            <person name="Song Y."/>
            <person name="Salvetti E."/>
            <person name="Wrobel A."/>
            <person name="Rasinkangas P."/>
            <person name="Parkhill J."/>
            <person name="Rea M.C."/>
            <person name="O'Sullivan O."/>
            <person name="Ritari J."/>
            <person name="Douillard F.P."/>
            <person name="Paul Ross R."/>
            <person name="Yang R."/>
            <person name="Briner A.E."/>
            <person name="Felis G.E."/>
            <person name="de Vos W.M."/>
            <person name="Barrangou R."/>
            <person name="Klaenhammer T.R."/>
            <person name="Caufield P.W."/>
            <person name="Cui Y."/>
            <person name="Zhang H."/>
            <person name="O'Toole P.W."/>
        </authorList>
    </citation>
    <scope>NUCLEOTIDE SEQUENCE [LARGE SCALE GENOMIC DNA]</scope>
    <source>
        <strain evidence="10 11">DSM 12744</strain>
    </source>
</reference>
<evidence type="ECO:0000256" key="3">
    <source>
        <dbReference type="ARBA" id="ARBA00011881"/>
    </source>
</evidence>
<dbReference type="SUPFAM" id="SSF81301">
    <property type="entry name" value="Nucleotidyltransferase"/>
    <property type="match status" value="1"/>
</dbReference>
<feature type="region of interest" description="Disordered" evidence="8">
    <location>
        <begin position="205"/>
        <end position="238"/>
    </location>
</feature>
<protein>
    <submittedName>
        <fullName evidence="10">RelA SpoT domain-containing protein</fullName>
    </submittedName>
</protein>
<dbReference type="GO" id="GO:0005524">
    <property type="term" value="F:ATP binding"/>
    <property type="evidence" value="ECO:0007669"/>
    <property type="project" value="UniProtKB-KW"/>
</dbReference>
<keyword evidence="4" id="KW-0808">Transferase</keyword>
<dbReference type="Gene3D" id="1.10.287.860">
    <property type="entry name" value="Nucleotidyltransferase"/>
    <property type="match status" value="1"/>
</dbReference>
<evidence type="ECO:0000256" key="4">
    <source>
        <dbReference type="ARBA" id="ARBA00022679"/>
    </source>
</evidence>
<comment type="similarity">
    <text evidence="2">Belongs to the RelA/SpoT family.</text>
</comment>
<dbReference type="OrthoDB" id="9789634at2"/>
<keyword evidence="7" id="KW-0067">ATP-binding</keyword>
<feature type="domain" description="RelA/SpoT" evidence="9">
    <location>
        <begin position="44"/>
        <end position="165"/>
    </location>
</feature>
<evidence type="ECO:0000256" key="7">
    <source>
        <dbReference type="ARBA" id="ARBA00022840"/>
    </source>
</evidence>
<evidence type="ECO:0000256" key="2">
    <source>
        <dbReference type="ARBA" id="ARBA00007476"/>
    </source>
</evidence>
<dbReference type="PANTHER" id="PTHR47837">
    <property type="entry name" value="GTP PYROPHOSPHOKINASE YJBM"/>
    <property type="match status" value="1"/>
</dbReference>
<evidence type="ECO:0000259" key="9">
    <source>
        <dbReference type="SMART" id="SM00954"/>
    </source>
</evidence>
<dbReference type="InterPro" id="IPR052366">
    <property type="entry name" value="GTP_Pyrophosphokinase"/>
</dbReference>
<keyword evidence="6" id="KW-0418">Kinase</keyword>
<dbReference type="GO" id="GO:0015970">
    <property type="term" value="P:guanosine tetraphosphate biosynthetic process"/>
    <property type="evidence" value="ECO:0007669"/>
    <property type="project" value="UniProtKB-UniPathway"/>
</dbReference>
<dbReference type="AlphaFoldDB" id="A0A0R1N6E9"/>
<dbReference type="InterPro" id="IPR007685">
    <property type="entry name" value="RelA_SpoT"/>
</dbReference>
<evidence type="ECO:0000256" key="8">
    <source>
        <dbReference type="SAM" id="MobiDB-lite"/>
    </source>
</evidence>
<dbReference type="UniPathway" id="UPA00908">
    <property type="reaction ID" value="UER00884"/>
</dbReference>
<dbReference type="STRING" id="1423792.FD09_GL002244"/>
<dbReference type="RefSeq" id="WP_057819390.1">
    <property type="nucleotide sequence ID" value="NZ_AZEC01000004.1"/>
</dbReference>
<gene>
    <name evidence="10" type="ORF">FD09_GL002244</name>
</gene>
<dbReference type="GO" id="GO:0016301">
    <property type="term" value="F:kinase activity"/>
    <property type="evidence" value="ECO:0007669"/>
    <property type="project" value="UniProtKB-KW"/>
</dbReference>
<dbReference type="CDD" id="cd05399">
    <property type="entry name" value="NT_Rel-Spo_like"/>
    <property type="match status" value="1"/>
</dbReference>
<comment type="pathway">
    <text evidence="1">Purine metabolism; ppGpp biosynthesis; ppGpp from GTP: step 1/2.</text>
</comment>
<proteinExistence type="inferred from homology"/>
<evidence type="ECO:0000256" key="6">
    <source>
        <dbReference type="ARBA" id="ARBA00022777"/>
    </source>
</evidence>
<comment type="subunit">
    <text evidence="3">Homotetramer.</text>
</comment>
<evidence type="ECO:0000313" key="10">
    <source>
        <dbReference type="EMBL" id="KRL13413.1"/>
    </source>
</evidence>
<dbReference type="FunFam" id="3.30.460.10:FF:000012">
    <property type="entry name" value="GTP pyrophosphokinase YjbM"/>
    <property type="match status" value="1"/>
</dbReference>
<dbReference type="Gene3D" id="3.30.460.10">
    <property type="entry name" value="Beta Polymerase, domain 2"/>
    <property type="match status" value="1"/>
</dbReference>
<organism evidence="10 11">
    <name type="scientific">Schleiferilactobacillus perolens DSM 12744</name>
    <dbReference type="NCBI Taxonomy" id="1423792"/>
    <lineage>
        <taxon>Bacteria</taxon>
        <taxon>Bacillati</taxon>
        <taxon>Bacillota</taxon>
        <taxon>Bacilli</taxon>
        <taxon>Lactobacillales</taxon>
        <taxon>Lactobacillaceae</taxon>
        <taxon>Schleiferilactobacillus</taxon>
    </lineage>
</organism>
<feature type="compositionally biased region" description="Acidic residues" evidence="8">
    <location>
        <begin position="229"/>
        <end position="238"/>
    </location>
</feature>
<keyword evidence="11" id="KW-1185">Reference proteome</keyword>
<dbReference type="Pfam" id="PF04607">
    <property type="entry name" value="RelA_SpoT"/>
    <property type="match status" value="1"/>
</dbReference>
<sequence length="238" mass="27586">MGRDWSTFLLPYEQAVNELKIKLRALRTEFLEKGEHTPIEFVTGRVKPVPSIIEKMHRRVIEPALLEEDMQDIAGLRIQCQFVEDIYDVVNLLRERSDMQVVEERDYVTNDKPSGYRSYHMVISYPVQMATGEKKILAEIQIRTLAMNFWATIEHSLSYKYPKAFPKEINDRLKRAAEAAFMLDKEMSAIREEIQDAQVMFNYSRGKQSTGAGGESQTDNDTDTGEKDDHDDDENRDI</sequence>